<keyword evidence="1" id="KW-0479">Metal-binding</keyword>
<evidence type="ECO:0000256" key="2">
    <source>
        <dbReference type="SAM" id="Coils"/>
    </source>
</evidence>
<dbReference type="InterPro" id="IPR036875">
    <property type="entry name" value="Znf_CCHC_sf"/>
</dbReference>
<evidence type="ECO:0000313" key="5">
    <source>
        <dbReference type="EMBL" id="GJT68555.1"/>
    </source>
</evidence>
<keyword evidence="6" id="KW-1185">Reference proteome</keyword>
<feature type="region of interest" description="Disordered" evidence="3">
    <location>
        <begin position="408"/>
        <end position="447"/>
    </location>
</feature>
<proteinExistence type="predicted"/>
<keyword evidence="2" id="KW-0175">Coiled coil</keyword>
<feature type="compositionally biased region" description="Acidic residues" evidence="3">
    <location>
        <begin position="432"/>
        <end position="441"/>
    </location>
</feature>
<gene>
    <name evidence="5" type="ORF">Tco_1020035</name>
</gene>
<reference evidence="5" key="1">
    <citation type="journal article" date="2022" name="Int. J. Mol. Sci.">
        <title>Draft Genome of Tanacetum Coccineum: Genomic Comparison of Closely Related Tanacetum-Family Plants.</title>
        <authorList>
            <person name="Yamashiro T."/>
            <person name="Shiraishi A."/>
            <person name="Nakayama K."/>
            <person name="Satake H."/>
        </authorList>
    </citation>
    <scope>NUCLEOTIDE SEQUENCE</scope>
</reference>
<feature type="domain" description="CCHC-type" evidence="4">
    <location>
        <begin position="177"/>
        <end position="191"/>
    </location>
</feature>
<dbReference type="Proteomes" id="UP001151760">
    <property type="component" value="Unassembled WGS sequence"/>
</dbReference>
<dbReference type="EMBL" id="BQNB010017910">
    <property type="protein sequence ID" value="GJT68555.1"/>
    <property type="molecule type" value="Genomic_DNA"/>
</dbReference>
<evidence type="ECO:0000256" key="3">
    <source>
        <dbReference type="SAM" id="MobiDB-lite"/>
    </source>
</evidence>
<evidence type="ECO:0000313" key="6">
    <source>
        <dbReference type="Proteomes" id="UP001151760"/>
    </source>
</evidence>
<dbReference type="SMART" id="SM00343">
    <property type="entry name" value="ZnF_C2HC"/>
    <property type="match status" value="1"/>
</dbReference>
<protein>
    <submittedName>
        <fullName evidence="5">Ribonuclease H-like domain-containing protein</fullName>
    </submittedName>
</protein>
<dbReference type="Pfam" id="PF00098">
    <property type="entry name" value="zf-CCHC"/>
    <property type="match status" value="1"/>
</dbReference>
<accession>A0ABQ5FYV8</accession>
<comment type="caution">
    <text evidence="5">The sequence shown here is derived from an EMBL/GenBank/DDBJ whole genome shotgun (WGS) entry which is preliminary data.</text>
</comment>
<reference evidence="5" key="2">
    <citation type="submission" date="2022-01" db="EMBL/GenBank/DDBJ databases">
        <authorList>
            <person name="Yamashiro T."/>
            <person name="Shiraishi A."/>
            <person name="Satake H."/>
            <person name="Nakayama K."/>
        </authorList>
    </citation>
    <scope>NUCLEOTIDE SEQUENCE</scope>
</reference>
<organism evidence="5 6">
    <name type="scientific">Tanacetum coccineum</name>
    <dbReference type="NCBI Taxonomy" id="301880"/>
    <lineage>
        <taxon>Eukaryota</taxon>
        <taxon>Viridiplantae</taxon>
        <taxon>Streptophyta</taxon>
        <taxon>Embryophyta</taxon>
        <taxon>Tracheophyta</taxon>
        <taxon>Spermatophyta</taxon>
        <taxon>Magnoliopsida</taxon>
        <taxon>eudicotyledons</taxon>
        <taxon>Gunneridae</taxon>
        <taxon>Pentapetalae</taxon>
        <taxon>asterids</taxon>
        <taxon>campanulids</taxon>
        <taxon>Asterales</taxon>
        <taxon>Asteraceae</taxon>
        <taxon>Asteroideae</taxon>
        <taxon>Anthemideae</taxon>
        <taxon>Anthemidinae</taxon>
        <taxon>Tanacetum</taxon>
    </lineage>
</organism>
<dbReference type="PROSITE" id="PS50158">
    <property type="entry name" value="ZF_CCHC"/>
    <property type="match status" value="1"/>
</dbReference>
<dbReference type="Gene3D" id="4.10.60.10">
    <property type="entry name" value="Zinc finger, CCHC-type"/>
    <property type="match status" value="1"/>
</dbReference>
<keyword evidence="1" id="KW-0862">Zinc</keyword>
<name>A0ABQ5FYV8_9ASTR</name>
<evidence type="ECO:0000259" key="4">
    <source>
        <dbReference type="PROSITE" id="PS50158"/>
    </source>
</evidence>
<dbReference type="SUPFAM" id="SSF57756">
    <property type="entry name" value="Retrovirus zinc finger-like domains"/>
    <property type="match status" value="1"/>
</dbReference>
<feature type="coiled-coil region" evidence="2">
    <location>
        <begin position="48"/>
        <end position="82"/>
    </location>
</feature>
<keyword evidence="1" id="KW-0863">Zinc-finger</keyword>
<evidence type="ECO:0000256" key="1">
    <source>
        <dbReference type="PROSITE-ProRule" id="PRU00047"/>
    </source>
</evidence>
<sequence>MEAVSSPMVSAAKLPMLNPEEKLSTLLMALPNEHQLKFNTYKCAKTLMEAIKKSSEGLNQTYDRLQNLISQLEILSETISQEDMNLKFLRSLPSEWKTHTLIWRNKPNLDTLSMADLYNNLKIYETEIDVDDLEEMDLKWQMAMLTMRARSFLNKTERKINANDSETIGFNKSKVECYNCHKKGHFARECRAPRENRNREPIRRNVIVKKTEIKALVAQDGLGYDWSDQAEEGPTNFALMAYTSSGFSSSLSSDSEVSTCSKACLKSYETLKEHYDNLIKDFNKSQLNVGAYKAGLESIKARLDVYKKNEERDNLKLTLEKFGNSSKNLSKPLEIQASDKFKTSVGYDSQVVDSQLFNSQENDKYKTSKGYHVVPPPYTRNFMPPKSDLVLADEDEYVFSESVTSIPDVATSKAKTSESKPKSVSKPLIEDCISDSEDENETESKSK</sequence>
<dbReference type="Pfam" id="PF14223">
    <property type="entry name" value="Retrotran_gag_2"/>
    <property type="match status" value="1"/>
</dbReference>
<dbReference type="InterPro" id="IPR001878">
    <property type="entry name" value="Znf_CCHC"/>
</dbReference>